<dbReference type="GO" id="GO:0046677">
    <property type="term" value="P:response to antibiotic"/>
    <property type="evidence" value="ECO:0007669"/>
    <property type="project" value="UniProtKB-KW"/>
</dbReference>
<dbReference type="EMBL" id="CP000884">
    <property type="protein sequence ID" value="ABX37377.1"/>
    <property type="molecule type" value="Genomic_DNA"/>
</dbReference>
<evidence type="ECO:0000313" key="5">
    <source>
        <dbReference type="EMBL" id="ABX37377.1"/>
    </source>
</evidence>
<feature type="domain" description="N-acetyltransferase" evidence="4">
    <location>
        <begin position="211"/>
        <end position="375"/>
    </location>
</feature>
<dbReference type="PANTHER" id="PTHR31438">
    <property type="entry name" value="LYSINE N-ACYLTRANSFERASE C17G9.06C-RELATED"/>
    <property type="match status" value="1"/>
</dbReference>
<keyword evidence="2" id="KW-0046">Antibiotic resistance</keyword>
<dbReference type="InterPro" id="IPR019432">
    <property type="entry name" value="Acyltransferase_MbtK/IucB-like"/>
</dbReference>
<protein>
    <recommendedName>
        <fullName evidence="4">N-acetyltransferase domain-containing protein</fullName>
    </recommendedName>
</protein>
<dbReference type="Pfam" id="PF13523">
    <property type="entry name" value="Acetyltransf_8"/>
    <property type="match status" value="1"/>
</dbReference>
<accession>A9BM32</accession>
<dbReference type="GO" id="GO:0016410">
    <property type="term" value="F:N-acyltransferase activity"/>
    <property type="evidence" value="ECO:0007669"/>
    <property type="project" value="TreeGrafter"/>
</dbReference>
<dbReference type="Gene3D" id="3.40.630.30">
    <property type="match status" value="1"/>
</dbReference>
<organism evidence="5 6">
    <name type="scientific">Delftia acidovorans (strain DSM 14801 / SPH-1)</name>
    <dbReference type="NCBI Taxonomy" id="398578"/>
    <lineage>
        <taxon>Bacteria</taxon>
        <taxon>Pseudomonadati</taxon>
        <taxon>Pseudomonadota</taxon>
        <taxon>Betaproteobacteria</taxon>
        <taxon>Burkholderiales</taxon>
        <taxon>Comamonadaceae</taxon>
        <taxon>Delftia</taxon>
    </lineage>
</organism>
<dbReference type="InterPro" id="IPR000182">
    <property type="entry name" value="GNAT_dom"/>
</dbReference>
<evidence type="ECO:0000256" key="2">
    <source>
        <dbReference type="ARBA" id="ARBA00023251"/>
    </source>
</evidence>
<keyword evidence="6" id="KW-1185">Reference proteome</keyword>
<evidence type="ECO:0000256" key="1">
    <source>
        <dbReference type="ARBA" id="ARBA00004924"/>
    </source>
</evidence>
<evidence type="ECO:0000256" key="3">
    <source>
        <dbReference type="SAM" id="MobiDB-lite"/>
    </source>
</evidence>
<evidence type="ECO:0000313" key="6">
    <source>
        <dbReference type="Proteomes" id="UP000000784"/>
    </source>
</evidence>
<dbReference type="STRING" id="398578.Daci_4748"/>
<dbReference type="Proteomes" id="UP000000784">
    <property type="component" value="Chromosome"/>
</dbReference>
<proteinExistence type="predicted"/>
<dbReference type="eggNOG" id="COG1670">
    <property type="taxonomic scope" value="Bacteria"/>
</dbReference>
<dbReference type="PROSITE" id="PS51186">
    <property type="entry name" value="GNAT"/>
    <property type="match status" value="1"/>
</dbReference>
<comment type="pathway">
    <text evidence="1">Siderophore biosynthesis.</text>
</comment>
<dbReference type="HOGENOM" id="CLU_039848_0_0_4"/>
<sequence>MSLVSLVPLVPLPEPPPVSRTRGTPSERVHVRPVEATATPSPDASGASYLAHAGAETTTVFVDGQRLRLERSGSVDAGRPGKHSLWNLSPTAAPGLMQLQWLGPCSGMPEADELLAALQAGFGLHPDAQAIELSLPRLPPGLRDSIATVQPGQAPCVARSVLWQQPLWLPRPRPPYALHYTISEGRRHPVRLHKPRGEVYRRFIPWLGRTLSFRTVEPEADLPLIHRWMNDPVVAHFWEESGDLAHHRAYLQRMAGDPHALGLIGCFDGEPFGYFEAYWAKEDRIAPFYDAGDHDRGWHALVGEARFRGQPYLTAWLPSLSHYLFLDDCRTQRIVVEPRADNRKMRKSLPRCGYALVKEFDFPHKRAVLGVLLRERFFADALWIPQTDAAAPDALDASTQ</sequence>
<evidence type="ECO:0000259" key="4">
    <source>
        <dbReference type="PROSITE" id="PS51186"/>
    </source>
</evidence>
<dbReference type="KEGG" id="dac:Daci_4748"/>
<reference evidence="5 6" key="1">
    <citation type="journal article" date="2004" name="Appl. Environ. Microbiol.">
        <title>Mineralization of individual congeners of linear alkylbenzenesulfonate by defined pairs of heterotrophic bacteria.</title>
        <authorList>
            <person name="Schleheck D."/>
            <person name="Knepper T.P."/>
            <person name="Fischer K."/>
            <person name="Cook A.M."/>
        </authorList>
    </citation>
    <scope>NUCLEOTIDE SEQUENCE [LARGE SCALE GENOMIC DNA]</scope>
    <source>
        <strain evidence="6">DSM 14801 / SPH-1</strain>
    </source>
</reference>
<dbReference type="GO" id="GO:0019290">
    <property type="term" value="P:siderophore biosynthetic process"/>
    <property type="evidence" value="ECO:0007669"/>
    <property type="project" value="InterPro"/>
</dbReference>
<dbReference type="SMART" id="SM01006">
    <property type="entry name" value="AlcB"/>
    <property type="match status" value="1"/>
</dbReference>
<name>A9BM32_DELAS</name>
<feature type="region of interest" description="Disordered" evidence="3">
    <location>
        <begin position="1"/>
        <end position="28"/>
    </location>
</feature>
<dbReference type="InterPro" id="IPR016181">
    <property type="entry name" value="Acyl_CoA_acyltransferase"/>
</dbReference>
<gene>
    <name evidence="5" type="ordered locus">Daci_4748</name>
</gene>
<dbReference type="SUPFAM" id="SSF55729">
    <property type="entry name" value="Acyl-CoA N-acyltransferases (Nat)"/>
    <property type="match status" value="1"/>
</dbReference>
<reference evidence="6" key="2">
    <citation type="submission" date="2007-11" db="EMBL/GenBank/DDBJ databases">
        <title>Complete sequence of Delftia acidovorans DSM 14801 / SPH-1.</title>
        <authorList>
            <person name="Copeland A."/>
            <person name="Lucas S."/>
            <person name="Lapidus A."/>
            <person name="Barry K."/>
            <person name="Glavina del Rio T."/>
            <person name="Dalin E."/>
            <person name="Tice H."/>
            <person name="Pitluck S."/>
            <person name="Lowry S."/>
            <person name="Clum A."/>
            <person name="Schmutz J."/>
            <person name="Larimer F."/>
            <person name="Land M."/>
            <person name="Hauser L."/>
            <person name="Kyrpides N."/>
            <person name="Kim E."/>
            <person name="Schleheck D."/>
            <person name="Richardson P."/>
        </authorList>
    </citation>
    <scope>NUCLEOTIDE SEQUENCE [LARGE SCALE GENOMIC DNA]</scope>
    <source>
        <strain evidence="6">DSM 14801 / SPH-1</strain>
    </source>
</reference>
<dbReference type="PANTHER" id="PTHR31438:SF1">
    <property type="entry name" value="LYSINE N-ACYLTRANSFERASE C17G9.06C-RELATED"/>
    <property type="match status" value="1"/>
</dbReference>
<dbReference type="AlphaFoldDB" id="A9BM32"/>